<keyword evidence="1" id="KW-0732">Signal</keyword>
<evidence type="ECO:0000313" key="3">
    <source>
        <dbReference type="Proteomes" id="UP000000323"/>
    </source>
</evidence>
<dbReference type="Proteomes" id="UP000000323">
    <property type="component" value="Chromosome 2"/>
</dbReference>
<protein>
    <submittedName>
        <fullName evidence="2">Uncharacterized protein</fullName>
    </submittedName>
</protein>
<name>D1CIS3_THET1</name>
<dbReference type="HOGENOM" id="CLU_1659916_0_0_0"/>
<reference evidence="3" key="1">
    <citation type="journal article" date="2010" name="Stand. Genomic Sci.">
        <title>Complete genome sequence of 'Thermobaculum terrenum' type strain (YNP1).</title>
        <authorList>
            <person name="Kiss H."/>
            <person name="Cleland D."/>
            <person name="Lapidus A."/>
            <person name="Lucas S."/>
            <person name="Glavina Del Rio T."/>
            <person name="Nolan M."/>
            <person name="Tice H."/>
            <person name="Han C."/>
            <person name="Goodwin L."/>
            <person name="Pitluck S."/>
            <person name="Liolios K."/>
            <person name="Ivanova N."/>
            <person name="Mavromatis K."/>
            <person name="Ovchinnikova G."/>
            <person name="Pati A."/>
            <person name="Chen A."/>
            <person name="Palaniappan K."/>
            <person name="Land M."/>
            <person name="Hauser L."/>
            <person name="Chang Y."/>
            <person name="Jeffries C."/>
            <person name="Lu M."/>
            <person name="Brettin T."/>
            <person name="Detter J."/>
            <person name="Goker M."/>
            <person name="Tindall B."/>
            <person name="Beck B."/>
            <person name="McDermott T."/>
            <person name="Woyke T."/>
            <person name="Bristow J."/>
            <person name="Eisen J."/>
            <person name="Markowitz V."/>
            <person name="Hugenholtz P."/>
            <person name="Kyrpides N."/>
            <person name="Klenk H."/>
            <person name="Cheng J."/>
        </authorList>
    </citation>
    <scope>NUCLEOTIDE SEQUENCE [LARGE SCALE GENOMIC DNA]</scope>
    <source>
        <strain evidence="3">ATCC BAA-798 / YNP1</strain>
    </source>
</reference>
<organism evidence="2 3">
    <name type="scientific">Thermobaculum terrenum (strain ATCC BAA-798 / CCMEE 7001 / YNP1)</name>
    <dbReference type="NCBI Taxonomy" id="525904"/>
    <lineage>
        <taxon>Bacteria</taxon>
        <taxon>Bacillati</taxon>
        <taxon>Chloroflexota</taxon>
        <taxon>Chloroflexia</taxon>
        <taxon>Candidatus Thermobaculales</taxon>
        <taxon>Candidatus Thermobaculaceae</taxon>
        <taxon>Thermobaculum</taxon>
    </lineage>
</organism>
<dbReference type="KEGG" id="ttr:Tter_2757"/>
<proteinExistence type="predicted"/>
<feature type="signal peptide" evidence="1">
    <location>
        <begin position="1"/>
        <end position="22"/>
    </location>
</feature>
<dbReference type="STRING" id="525904.Tter_2757"/>
<dbReference type="AlphaFoldDB" id="D1CIS3"/>
<keyword evidence="3" id="KW-1185">Reference proteome</keyword>
<evidence type="ECO:0000256" key="1">
    <source>
        <dbReference type="SAM" id="SignalP"/>
    </source>
</evidence>
<dbReference type="EMBL" id="CP001826">
    <property type="protein sequence ID" value="ACZ43643.1"/>
    <property type="molecule type" value="Genomic_DNA"/>
</dbReference>
<feature type="chain" id="PRO_5003021304" evidence="1">
    <location>
        <begin position="23"/>
        <end position="159"/>
    </location>
</feature>
<evidence type="ECO:0000313" key="2">
    <source>
        <dbReference type="EMBL" id="ACZ43643.1"/>
    </source>
</evidence>
<sequence length="159" mass="18126">MRLISIWLALFMALVVFAPATAQQEEARYKITRELTLYGDVPPGETFLFIYDYPGRPGDTPVPIVLCGGDSGVECRGHGTVYRSTHRVFASVFERWSKIRYYFVRDPENYNDRDDWQTFAMGEKTITGDTTLSAWYRFPEAEQAVPRMPQTGAGGMAHR</sequence>
<gene>
    <name evidence="2" type="ordered locus">Tter_2757</name>
</gene>
<dbReference type="RefSeq" id="WP_012876674.1">
    <property type="nucleotide sequence ID" value="NC_013526.1"/>
</dbReference>
<accession>D1CIS3</accession>